<dbReference type="Gene3D" id="6.10.140.910">
    <property type="match status" value="1"/>
</dbReference>
<dbReference type="PANTHER" id="PTHR14430">
    <property type="entry name" value="RABIN3-RELATED"/>
    <property type="match status" value="1"/>
</dbReference>
<dbReference type="InterPro" id="IPR040351">
    <property type="entry name" value="RAB3IL/RAB3IP/Sec2"/>
</dbReference>
<feature type="compositionally biased region" description="Low complexity" evidence="3">
    <location>
        <begin position="410"/>
        <end position="424"/>
    </location>
</feature>
<dbReference type="SUPFAM" id="SSF144284">
    <property type="entry name" value="Sec2 N-terminal region"/>
    <property type="match status" value="1"/>
</dbReference>
<dbReference type="AlphaFoldDB" id="A0A1G4JW80"/>
<evidence type="ECO:0000256" key="3">
    <source>
        <dbReference type="SAM" id="MobiDB-lite"/>
    </source>
</evidence>
<proteinExistence type="predicted"/>
<dbReference type="Pfam" id="PF06428">
    <property type="entry name" value="Sec2p"/>
    <property type="match status" value="1"/>
</dbReference>
<dbReference type="GO" id="GO:0005085">
    <property type="term" value="F:guanyl-nucleotide exchange factor activity"/>
    <property type="evidence" value="ECO:0007669"/>
    <property type="project" value="InterPro"/>
</dbReference>
<evidence type="ECO:0000313" key="5">
    <source>
        <dbReference type="EMBL" id="SCU95346.1"/>
    </source>
</evidence>
<dbReference type="PANTHER" id="PTHR14430:SF0">
    <property type="entry name" value="SEC2P DOMAIN-CONTAINING PROTEIN"/>
    <property type="match status" value="1"/>
</dbReference>
<name>A0A1G4JW80_9SACH</name>
<feature type="region of interest" description="Disordered" evidence="3">
    <location>
        <begin position="582"/>
        <end position="697"/>
    </location>
</feature>
<feature type="compositionally biased region" description="Polar residues" evidence="3">
    <location>
        <begin position="425"/>
        <end position="435"/>
    </location>
</feature>
<dbReference type="Pfam" id="PF25555">
    <property type="entry name" value="RAB3A-like_C"/>
    <property type="match status" value="1"/>
</dbReference>
<sequence>MSDEEESKRISVQVSSLSTQLIQSIDKQSHLEEQLLQAKRTISNQSNALNSLEALKTELEQLKSSHRKKMEEMVKCQNQLVSEIALRQKAQDDASRLNKEVEDLTASLFDEANKMVAEARKATHEVEIKNTRLSEQIKEKDLVLETLSLQLKNLKKVLYNLDSNKDSNVQKNSSNEIPASSNVSSGLSISKTPSNVENTWDTNVIFSPNLQTLRYDLLLYTEFLKFIAALPSCSSIKETAANSKLLKRLVNDEIQPILRLDNANGLGWYIKRHLMSLMIQGLVAIQPISGINETYRAGYTSPQTTGITSPALEAQKERHLFNYPVNSPPVAVQTPCAICSENRDDILEHGRLYVIKILKSEVGIFDDETEFPLCHYCLLKIRQTCDIFAFLRSLKSGAWSLEKVVIQNPSEEPSQLSDPSSSSQIATNEPNNLNTTDKLSKRLSFLPALNKQNQVQKKISIQAGPDFWNKEKLPSTNVQRAWAQLCKLRSSLHWAHIGIWSLDDAVSAKIGPVHPHTEEERGSHDLNSGLGISRDAKAEGWNSNIQLDAGSAFNFESEVKSQEPQDTSKTYNNDSQSILESYADKESPKTSSDLGARQSTDPGHDSEVKKPEEDMSTTNIKVAEEEPLSLEQSANGGIPLEKDAEEAKVVEITSTQPQDSFVGGTRNDSPVVNEESTTADTDEETNFDDALSSHSKQ</sequence>
<dbReference type="CDD" id="cd21044">
    <property type="entry name" value="Rab11BD_RAB3IP_like"/>
    <property type="match status" value="1"/>
</dbReference>
<evidence type="ECO:0000256" key="2">
    <source>
        <dbReference type="SAM" id="Coils"/>
    </source>
</evidence>
<dbReference type="InterPro" id="IPR009449">
    <property type="entry name" value="Sec2_N"/>
</dbReference>
<protein>
    <submittedName>
        <fullName evidence="5">LAMI_0F02102g1_1</fullName>
    </submittedName>
</protein>
<dbReference type="Proteomes" id="UP000191024">
    <property type="component" value="Chromosome F"/>
</dbReference>
<feature type="compositionally biased region" description="Basic and acidic residues" evidence="3">
    <location>
        <begin position="602"/>
        <end position="613"/>
    </location>
</feature>
<feature type="coiled-coil region" evidence="2">
    <location>
        <begin position="35"/>
        <end position="107"/>
    </location>
</feature>
<feature type="compositionally biased region" description="Basic and acidic residues" evidence="3">
    <location>
        <begin position="640"/>
        <end position="649"/>
    </location>
</feature>
<keyword evidence="6" id="KW-1185">Reference proteome</keyword>
<feature type="region of interest" description="Disordered" evidence="3">
    <location>
        <begin position="410"/>
        <end position="435"/>
    </location>
</feature>
<dbReference type="EMBL" id="LT598467">
    <property type="protein sequence ID" value="SCU95346.1"/>
    <property type="molecule type" value="Genomic_DNA"/>
</dbReference>
<feature type="compositionally biased region" description="Polar residues" evidence="3">
    <location>
        <begin position="589"/>
        <end position="601"/>
    </location>
</feature>
<dbReference type="GO" id="GO:0006887">
    <property type="term" value="P:exocytosis"/>
    <property type="evidence" value="ECO:0007669"/>
    <property type="project" value="TreeGrafter"/>
</dbReference>
<accession>A0A1G4JW80</accession>
<evidence type="ECO:0000256" key="1">
    <source>
        <dbReference type="ARBA" id="ARBA00023054"/>
    </source>
</evidence>
<feature type="domain" description="GDP/GTP exchange factor Sec2 N-terminal" evidence="4">
    <location>
        <begin position="28"/>
        <end position="161"/>
    </location>
</feature>
<evidence type="ECO:0000313" key="6">
    <source>
        <dbReference type="Proteomes" id="UP000191024"/>
    </source>
</evidence>
<reference evidence="6" key="1">
    <citation type="submission" date="2016-03" db="EMBL/GenBank/DDBJ databases">
        <authorList>
            <person name="Devillers H."/>
        </authorList>
    </citation>
    <scope>NUCLEOTIDE SEQUENCE [LARGE SCALE GENOMIC DNA]</scope>
</reference>
<keyword evidence="1 2" id="KW-0175">Coiled coil</keyword>
<organism evidence="5 6">
    <name type="scientific">Lachancea mirantina</name>
    <dbReference type="NCBI Taxonomy" id="1230905"/>
    <lineage>
        <taxon>Eukaryota</taxon>
        <taxon>Fungi</taxon>
        <taxon>Dikarya</taxon>
        <taxon>Ascomycota</taxon>
        <taxon>Saccharomycotina</taxon>
        <taxon>Saccharomycetes</taxon>
        <taxon>Saccharomycetales</taxon>
        <taxon>Saccharomycetaceae</taxon>
        <taxon>Lachancea</taxon>
    </lineage>
</organism>
<gene>
    <name evidence="5" type="ORF">LAMI_0F02102G</name>
</gene>
<dbReference type="GO" id="GO:0070319">
    <property type="term" value="C:Golgi to plasma membrane transport vesicle"/>
    <property type="evidence" value="ECO:0007669"/>
    <property type="project" value="TreeGrafter"/>
</dbReference>
<dbReference type="GO" id="GO:0051286">
    <property type="term" value="C:cell tip"/>
    <property type="evidence" value="ECO:0007669"/>
    <property type="project" value="TreeGrafter"/>
</dbReference>
<dbReference type="STRING" id="1230905.A0A1G4JW80"/>
<evidence type="ECO:0000259" key="4">
    <source>
        <dbReference type="Pfam" id="PF06428"/>
    </source>
</evidence>
<dbReference type="OrthoDB" id="1748564at2759"/>